<gene>
    <name evidence="7" type="ORF">MNBD_ALPHA04-1145</name>
</gene>
<dbReference type="GO" id="GO:0009252">
    <property type="term" value="P:peptidoglycan biosynthetic process"/>
    <property type="evidence" value="ECO:0007669"/>
    <property type="project" value="UniProtKB-UniPathway"/>
</dbReference>
<keyword evidence="3" id="KW-0133">Cell shape</keyword>
<evidence type="ECO:0000256" key="2">
    <source>
        <dbReference type="ARBA" id="ARBA00022679"/>
    </source>
</evidence>
<evidence type="ECO:0000256" key="5">
    <source>
        <dbReference type="ARBA" id="ARBA00023316"/>
    </source>
</evidence>
<dbReference type="PANTHER" id="PTHR36699">
    <property type="entry name" value="LD-TRANSPEPTIDASE"/>
    <property type="match status" value="1"/>
</dbReference>
<reference evidence="7" key="1">
    <citation type="submission" date="2018-06" db="EMBL/GenBank/DDBJ databases">
        <authorList>
            <person name="Zhirakovskaya E."/>
        </authorList>
    </citation>
    <scope>NUCLEOTIDE SEQUENCE</scope>
</reference>
<dbReference type="Pfam" id="PF03734">
    <property type="entry name" value="YkuD"/>
    <property type="match status" value="1"/>
</dbReference>
<evidence type="ECO:0000256" key="4">
    <source>
        <dbReference type="ARBA" id="ARBA00022984"/>
    </source>
</evidence>
<keyword evidence="2" id="KW-0808">Transferase</keyword>
<name>A0A3B0RQA4_9ZZZZ</name>
<feature type="domain" description="L,D-TPase catalytic" evidence="6">
    <location>
        <begin position="59"/>
        <end position="193"/>
    </location>
</feature>
<dbReference type="PROSITE" id="PS51257">
    <property type="entry name" value="PROKAR_LIPOPROTEIN"/>
    <property type="match status" value="1"/>
</dbReference>
<dbReference type="InterPro" id="IPR005490">
    <property type="entry name" value="LD_TPept_cat_dom"/>
</dbReference>
<evidence type="ECO:0000256" key="1">
    <source>
        <dbReference type="ARBA" id="ARBA00004752"/>
    </source>
</evidence>
<dbReference type="GO" id="GO:0016740">
    <property type="term" value="F:transferase activity"/>
    <property type="evidence" value="ECO:0007669"/>
    <property type="project" value="UniProtKB-KW"/>
</dbReference>
<proteinExistence type="predicted"/>
<sequence>MRIRFSQLSVRPVLVPVLAVLLAVSGCSASDKLAVPTSAPGAENSAESIPAIPMGVKADRILVDKSDRILVLFKGDEEITRYHNIRFGDAPDGHKRFEGDERTPEGTYTIDARNPSSSYHLSLRISYPNAVDRAYAEASGKSPGGDIFIHGQPNGYDGAPIARDWTDGCIALSNAEIEQIWDVVPDGVEIVIQP</sequence>
<dbReference type="EMBL" id="UOEF01000170">
    <property type="protein sequence ID" value="VAV93832.1"/>
    <property type="molecule type" value="Genomic_DNA"/>
</dbReference>
<dbReference type="CDD" id="cd16913">
    <property type="entry name" value="YkuD_like"/>
    <property type="match status" value="1"/>
</dbReference>
<dbReference type="UniPathway" id="UPA00219"/>
<dbReference type="InterPro" id="IPR038063">
    <property type="entry name" value="Transpep_catalytic_dom"/>
</dbReference>
<dbReference type="AlphaFoldDB" id="A0A3B0RQA4"/>
<keyword evidence="4" id="KW-0573">Peptidoglycan synthesis</keyword>
<keyword evidence="5" id="KW-0961">Cell wall biogenesis/degradation</keyword>
<dbReference type="PANTHER" id="PTHR36699:SF1">
    <property type="entry name" value="L,D-TRANSPEPTIDASE YAFK-RELATED"/>
    <property type="match status" value="1"/>
</dbReference>
<evidence type="ECO:0000256" key="3">
    <source>
        <dbReference type="ARBA" id="ARBA00022960"/>
    </source>
</evidence>
<evidence type="ECO:0000313" key="7">
    <source>
        <dbReference type="EMBL" id="VAV93832.1"/>
    </source>
</evidence>
<comment type="pathway">
    <text evidence="1">Cell wall biogenesis; peptidoglycan biosynthesis.</text>
</comment>
<organism evidence="7">
    <name type="scientific">hydrothermal vent metagenome</name>
    <dbReference type="NCBI Taxonomy" id="652676"/>
    <lineage>
        <taxon>unclassified sequences</taxon>
        <taxon>metagenomes</taxon>
        <taxon>ecological metagenomes</taxon>
    </lineage>
</organism>
<accession>A0A3B0RQA4</accession>
<dbReference type="SUPFAM" id="SSF141523">
    <property type="entry name" value="L,D-transpeptidase catalytic domain-like"/>
    <property type="match status" value="1"/>
</dbReference>
<dbReference type="GO" id="GO:0071555">
    <property type="term" value="P:cell wall organization"/>
    <property type="evidence" value="ECO:0007669"/>
    <property type="project" value="UniProtKB-KW"/>
</dbReference>
<dbReference type="Gene3D" id="2.40.440.10">
    <property type="entry name" value="L,D-transpeptidase catalytic domain-like"/>
    <property type="match status" value="1"/>
</dbReference>
<evidence type="ECO:0000259" key="6">
    <source>
        <dbReference type="PROSITE" id="PS52029"/>
    </source>
</evidence>
<protein>
    <submittedName>
        <fullName evidence="7">ErfK/YbiS/YcfS/YnhG family protein</fullName>
    </submittedName>
</protein>
<dbReference type="PROSITE" id="PS52029">
    <property type="entry name" value="LD_TPASE"/>
    <property type="match status" value="1"/>
</dbReference>
<dbReference type="GO" id="GO:0008360">
    <property type="term" value="P:regulation of cell shape"/>
    <property type="evidence" value="ECO:0007669"/>
    <property type="project" value="UniProtKB-KW"/>
</dbReference>